<dbReference type="Proteomes" id="UP000238479">
    <property type="component" value="Chromosome 4"/>
</dbReference>
<dbReference type="GO" id="GO:0016020">
    <property type="term" value="C:membrane"/>
    <property type="evidence" value="ECO:0007669"/>
    <property type="project" value="UniProtKB-SubCell"/>
</dbReference>
<feature type="transmembrane region" description="Helical" evidence="11">
    <location>
        <begin position="33"/>
        <end position="58"/>
    </location>
</feature>
<keyword evidence="3" id="KW-0479">Metal-binding</keyword>
<dbReference type="OrthoDB" id="8062037at2759"/>
<dbReference type="AlphaFoldDB" id="A0A2P6QTX1"/>
<feature type="region of interest" description="Disordered" evidence="10">
    <location>
        <begin position="1"/>
        <end position="22"/>
    </location>
</feature>
<feature type="compositionally biased region" description="Basic residues" evidence="10">
    <location>
        <begin position="1"/>
        <end position="14"/>
    </location>
</feature>
<evidence type="ECO:0000256" key="5">
    <source>
        <dbReference type="ARBA" id="ARBA00022833"/>
    </source>
</evidence>
<dbReference type="InterPro" id="IPR013083">
    <property type="entry name" value="Znf_RING/FYVE/PHD"/>
</dbReference>
<dbReference type="Gramene" id="PRQ37626">
    <property type="protein sequence ID" value="PRQ37626"/>
    <property type="gene ID" value="RchiOBHm_Chr4g0404731"/>
</dbReference>
<gene>
    <name evidence="13" type="ORF">RchiOBHm_Chr4g0404731</name>
</gene>
<evidence type="ECO:0000313" key="13">
    <source>
        <dbReference type="EMBL" id="PRQ37626.1"/>
    </source>
</evidence>
<reference evidence="13 14" key="1">
    <citation type="journal article" date="2018" name="Nat. Genet.">
        <title>The Rosa genome provides new insights in the design of modern roses.</title>
        <authorList>
            <person name="Bendahmane M."/>
        </authorList>
    </citation>
    <scope>NUCLEOTIDE SEQUENCE [LARGE SCALE GENOMIC DNA]</scope>
    <source>
        <strain evidence="14">cv. Old Blush</strain>
    </source>
</reference>
<dbReference type="EMBL" id="PDCK01000042">
    <property type="protein sequence ID" value="PRQ37626.1"/>
    <property type="molecule type" value="Genomic_DNA"/>
</dbReference>
<dbReference type="PROSITE" id="PS50089">
    <property type="entry name" value="ZF_RING_2"/>
    <property type="match status" value="1"/>
</dbReference>
<name>A0A2P6QTX1_ROSCH</name>
<evidence type="ECO:0000256" key="8">
    <source>
        <dbReference type="ARBA" id="ARBA00024209"/>
    </source>
</evidence>
<proteinExistence type="inferred from homology"/>
<evidence type="ECO:0000256" key="1">
    <source>
        <dbReference type="ARBA" id="ARBA00004370"/>
    </source>
</evidence>
<organism evidence="13 14">
    <name type="scientific">Rosa chinensis</name>
    <name type="common">China rose</name>
    <dbReference type="NCBI Taxonomy" id="74649"/>
    <lineage>
        <taxon>Eukaryota</taxon>
        <taxon>Viridiplantae</taxon>
        <taxon>Streptophyta</taxon>
        <taxon>Embryophyta</taxon>
        <taxon>Tracheophyta</taxon>
        <taxon>Spermatophyta</taxon>
        <taxon>Magnoliopsida</taxon>
        <taxon>eudicotyledons</taxon>
        <taxon>Gunneridae</taxon>
        <taxon>Pentapetalae</taxon>
        <taxon>rosids</taxon>
        <taxon>fabids</taxon>
        <taxon>Rosales</taxon>
        <taxon>Rosaceae</taxon>
        <taxon>Rosoideae</taxon>
        <taxon>Rosoideae incertae sedis</taxon>
        <taxon>Rosa</taxon>
    </lineage>
</organism>
<evidence type="ECO:0000256" key="7">
    <source>
        <dbReference type="ARBA" id="ARBA00023136"/>
    </source>
</evidence>
<keyword evidence="14" id="KW-1185">Reference proteome</keyword>
<dbReference type="InterPro" id="IPR001841">
    <property type="entry name" value="Znf_RING"/>
</dbReference>
<evidence type="ECO:0000313" key="14">
    <source>
        <dbReference type="Proteomes" id="UP000238479"/>
    </source>
</evidence>
<evidence type="ECO:0000259" key="12">
    <source>
        <dbReference type="PROSITE" id="PS50089"/>
    </source>
</evidence>
<dbReference type="PANTHER" id="PTHR46539:SF9">
    <property type="entry name" value="RING-H2 FINGER PROTEIN ATL56"/>
    <property type="match status" value="1"/>
</dbReference>
<evidence type="ECO:0000256" key="10">
    <source>
        <dbReference type="SAM" id="MobiDB-lite"/>
    </source>
</evidence>
<keyword evidence="2 11" id="KW-0812">Transmembrane</keyword>
<evidence type="ECO:0000256" key="11">
    <source>
        <dbReference type="SAM" id="Phobius"/>
    </source>
</evidence>
<keyword evidence="7 11" id="KW-0472">Membrane</keyword>
<dbReference type="Gene3D" id="3.30.40.10">
    <property type="entry name" value="Zinc/RING finger domain, C3HC4 (zinc finger)"/>
    <property type="match status" value="1"/>
</dbReference>
<evidence type="ECO:0000256" key="3">
    <source>
        <dbReference type="ARBA" id="ARBA00022723"/>
    </source>
</evidence>
<comment type="caution">
    <text evidence="13">The sequence shown here is derived from an EMBL/GenBank/DDBJ whole genome shotgun (WGS) entry which is preliminary data.</text>
</comment>
<feature type="domain" description="RING-type" evidence="12">
    <location>
        <begin position="102"/>
        <end position="144"/>
    </location>
</feature>
<evidence type="ECO:0000256" key="9">
    <source>
        <dbReference type="PROSITE-ProRule" id="PRU00175"/>
    </source>
</evidence>
<dbReference type="STRING" id="74649.A0A2P6QTX1"/>
<keyword evidence="5" id="KW-0862">Zinc</keyword>
<dbReference type="PANTHER" id="PTHR46539">
    <property type="entry name" value="E3 UBIQUITIN-PROTEIN LIGASE ATL42"/>
    <property type="match status" value="1"/>
</dbReference>
<dbReference type="SMART" id="SM00184">
    <property type="entry name" value="RING"/>
    <property type="match status" value="1"/>
</dbReference>
<dbReference type="CDD" id="cd16454">
    <property type="entry name" value="RING-H2_PA-TM-RING"/>
    <property type="match status" value="1"/>
</dbReference>
<dbReference type="GO" id="GO:0008270">
    <property type="term" value="F:zinc ion binding"/>
    <property type="evidence" value="ECO:0007669"/>
    <property type="project" value="UniProtKB-KW"/>
</dbReference>
<evidence type="ECO:0000256" key="6">
    <source>
        <dbReference type="ARBA" id="ARBA00022989"/>
    </source>
</evidence>
<sequence length="177" mass="20415">MPPHPHHHHHHHHHDQPPQPKRNPKLLSSILKALIMTFITSIFFLLLGFVAFLLFLILSAGALHRRRTQIDLPSSGFSPRHFKTLPQFRFRTQNQTASSSDCVVCLDAFREGQWCRKLPACGHLFHRRCLDTWLVKVSVCPICRTPVQLGNTASAAGEEEEAKRLWDFNRNTNSRVW</sequence>
<comment type="similarity">
    <text evidence="8">Belongs to the RING-type zinc finger family. ATL subfamily.</text>
</comment>
<protein>
    <submittedName>
        <fullName evidence="13">Putative transcription factor C2H2 family</fullName>
    </submittedName>
</protein>
<keyword evidence="4 9" id="KW-0863">Zinc-finger</keyword>
<evidence type="ECO:0000256" key="2">
    <source>
        <dbReference type="ARBA" id="ARBA00022692"/>
    </source>
</evidence>
<dbReference type="OMA" id="QFKFCEP"/>
<dbReference type="Pfam" id="PF13639">
    <property type="entry name" value="zf-RING_2"/>
    <property type="match status" value="1"/>
</dbReference>
<evidence type="ECO:0000256" key="4">
    <source>
        <dbReference type="ARBA" id="ARBA00022771"/>
    </source>
</evidence>
<dbReference type="SUPFAM" id="SSF57850">
    <property type="entry name" value="RING/U-box"/>
    <property type="match status" value="1"/>
</dbReference>
<keyword evidence="6 11" id="KW-1133">Transmembrane helix</keyword>
<accession>A0A2P6QTX1</accession>
<comment type="subcellular location">
    <subcellularLocation>
        <location evidence="1">Membrane</location>
    </subcellularLocation>
</comment>